<dbReference type="UniPathway" id="UPA00378"/>
<dbReference type="OrthoDB" id="448893at2759"/>
<accession>A0A250X050</accession>
<sequence length="456" mass="50249">MPRRGLRIAFLHPDLGLGGAERLVVDAATELVKNGHHVDMYTTYYDPTRCFEETRGSGGFSVTVAGGWFPRQILGRLTALCAYIRCILAALSMVWISWTYRRSTIMAGWQPCYDVIIVDQVSAAVPFLRLTSSKLIFYCHFPDLLLSQGRSSSALKRLYRAPLDILEEVSTGMADLVLVNSNYTRGVFKDTFKRLHVSGVNPEVAYPAVPIPSDRQLSEAESKWGTELDPALVSFIRGSSNSPSTSSSSQQQVLLSINRFERKKGIGLAVQALAILLKKRKEADAGGRRQQQQPKLVIAGGYDVRLAENRVHLEELKQQVQDLGLQDYVMFLPSFTDRQRALLLAACTAVLYTPQNEHFGIVPLEAMAAGRPVVACSSGGPLESVVNGSSGWLCEPVPEIWAEAMSKVLEPDAAKLMGLNARKHVMSKFSRDFLGKQLDGYVRQLANNSSGTHKTS</sequence>
<reference evidence="13 14" key="1">
    <citation type="submission" date="2017-08" db="EMBL/GenBank/DDBJ databases">
        <title>Acidophilic green algal genome provides insights into adaptation to an acidic environment.</title>
        <authorList>
            <person name="Hirooka S."/>
            <person name="Hirose Y."/>
            <person name="Kanesaki Y."/>
            <person name="Higuchi S."/>
            <person name="Fujiwara T."/>
            <person name="Onuma R."/>
            <person name="Era A."/>
            <person name="Ohbayashi R."/>
            <person name="Uzuka A."/>
            <person name="Nozaki H."/>
            <person name="Yoshikawa H."/>
            <person name="Miyagishima S.Y."/>
        </authorList>
    </citation>
    <scope>NUCLEOTIDE SEQUENCE [LARGE SCALE GENOMIC DNA]</scope>
    <source>
        <strain evidence="13 14">NIES-2499</strain>
    </source>
</reference>
<evidence type="ECO:0000256" key="6">
    <source>
        <dbReference type="ARBA" id="ARBA00022989"/>
    </source>
</evidence>
<dbReference type="Proteomes" id="UP000232323">
    <property type="component" value="Unassembled WGS sequence"/>
</dbReference>
<keyword evidence="5" id="KW-0256">Endoplasmic reticulum</keyword>
<evidence type="ECO:0000259" key="11">
    <source>
        <dbReference type="Pfam" id="PF00534"/>
    </source>
</evidence>
<evidence type="ECO:0000256" key="5">
    <source>
        <dbReference type="ARBA" id="ARBA00022824"/>
    </source>
</evidence>
<keyword evidence="3 10" id="KW-0808">Transferase</keyword>
<comment type="caution">
    <text evidence="13">The sequence shown here is derived from an EMBL/GenBank/DDBJ whole genome shotgun (WGS) entry which is preliminary data.</text>
</comment>
<comment type="similarity">
    <text evidence="10">Belongs to the glycosyltransferase group 1 family.</text>
</comment>
<dbReference type="SUPFAM" id="SSF53756">
    <property type="entry name" value="UDP-Glycosyltransferase/glycogen phosphorylase"/>
    <property type="match status" value="1"/>
</dbReference>
<comment type="catalytic activity">
    <reaction evidence="9 10">
        <text>an alpha-D-Man-(1-&gt;3)-beta-D-Man-(1-&gt;4)-beta-D-GlcNAc-(1-&gt;4)-alpha-D-GlcNAc-diphospho-di-trans,poly-cis-dolichol + GDP-alpha-D-mannose = an alpha-D-Man-(1-&gt;3)-[alpha-D-Man-(1-&gt;6)]-beta-D-Man-(1-&gt;4)-beta-D-GlcNAc-(1-&gt;4)-alpha-D-GlcNAc-diphospho-di-trans,poly-cis-dolichol + GDP + H(+)</text>
        <dbReference type="Rhea" id="RHEA:29519"/>
        <dbReference type="Rhea" id="RHEA-COMP:19513"/>
        <dbReference type="Rhea" id="RHEA-COMP:19515"/>
        <dbReference type="ChEBI" id="CHEBI:15378"/>
        <dbReference type="ChEBI" id="CHEBI:57527"/>
        <dbReference type="ChEBI" id="CHEBI:58189"/>
        <dbReference type="ChEBI" id="CHEBI:132510"/>
        <dbReference type="ChEBI" id="CHEBI:132511"/>
        <dbReference type="EC" id="2.4.1.257"/>
    </reaction>
    <physiologicalReaction direction="left-to-right" evidence="9 10">
        <dbReference type="Rhea" id="RHEA:29520"/>
    </physiologicalReaction>
</comment>
<dbReference type="GO" id="GO:0005789">
    <property type="term" value="C:endoplasmic reticulum membrane"/>
    <property type="evidence" value="ECO:0007669"/>
    <property type="project" value="UniProtKB-SubCell"/>
</dbReference>
<dbReference type="PANTHER" id="PTHR45918:SF1">
    <property type="entry name" value="ALPHA-1,3_1,6-MANNOSYLTRANSFERASE ALG2"/>
    <property type="match status" value="1"/>
</dbReference>
<evidence type="ECO:0000313" key="13">
    <source>
        <dbReference type="EMBL" id="GAX76448.1"/>
    </source>
</evidence>
<evidence type="ECO:0000256" key="3">
    <source>
        <dbReference type="ARBA" id="ARBA00022679"/>
    </source>
</evidence>
<keyword evidence="6" id="KW-1133">Transmembrane helix</keyword>
<proteinExistence type="inferred from homology"/>
<dbReference type="CDD" id="cd03805">
    <property type="entry name" value="GT4_ALG2-like"/>
    <property type="match status" value="1"/>
</dbReference>
<keyword evidence="7" id="KW-0472">Membrane</keyword>
<dbReference type="EC" id="2.4.1.132" evidence="10"/>
<protein>
    <recommendedName>
        <fullName evidence="10">Alpha-1,3/1,6-mannosyltransferase ALG2</fullName>
        <ecNumber evidence="10">2.4.1.132</ecNumber>
        <ecNumber evidence="10">2.4.1.257</ecNumber>
    </recommendedName>
    <alternativeName>
        <fullName evidence="10">GDP-Man:Man(1)GlcNAc(2)-PP-Dol alpha-1,3-mannosyltransferase</fullName>
    </alternativeName>
</protein>
<evidence type="ECO:0000256" key="7">
    <source>
        <dbReference type="ARBA" id="ARBA00023136"/>
    </source>
</evidence>
<evidence type="ECO:0000256" key="9">
    <source>
        <dbReference type="ARBA" id="ARBA00045104"/>
    </source>
</evidence>
<dbReference type="GO" id="GO:0102704">
    <property type="term" value="F:GDP-Man:Man(2)GlcNAc(2)-PP-Dol alpha-1,6-mannosyltransferase activity"/>
    <property type="evidence" value="ECO:0007669"/>
    <property type="project" value="UniProtKB-UniRule"/>
</dbReference>
<dbReference type="Pfam" id="PF00534">
    <property type="entry name" value="Glycos_transf_1"/>
    <property type="match status" value="1"/>
</dbReference>
<evidence type="ECO:0000256" key="8">
    <source>
        <dbReference type="ARBA" id="ARBA00045103"/>
    </source>
</evidence>
<name>A0A250X050_9CHLO</name>
<comment type="catalytic activity">
    <reaction evidence="8 10">
        <text>a beta-D-Man-(1-&gt;4)-beta-D-GlcNAc-(1-&gt;4)-alpha-D-GlcNAc-diphospho-di-trans,poly-cis-dolichol + GDP-alpha-D-mannose = an alpha-D-Man-(1-&gt;3)-beta-D-Man-(1-&gt;4)-beta-D-GlcNAc-(1-&gt;4)-alpha-D-GlcNAc-diphospho-di-trans,poly-cis-dolichol + GDP + H(+)</text>
        <dbReference type="Rhea" id="RHEA:29515"/>
        <dbReference type="Rhea" id="RHEA-COMP:19511"/>
        <dbReference type="Rhea" id="RHEA-COMP:19513"/>
        <dbReference type="ChEBI" id="CHEBI:15378"/>
        <dbReference type="ChEBI" id="CHEBI:57527"/>
        <dbReference type="ChEBI" id="CHEBI:58189"/>
        <dbReference type="ChEBI" id="CHEBI:58472"/>
        <dbReference type="ChEBI" id="CHEBI:132510"/>
        <dbReference type="EC" id="2.4.1.132"/>
    </reaction>
    <physiologicalReaction direction="left-to-right" evidence="8 10">
        <dbReference type="Rhea" id="RHEA:29516"/>
    </physiologicalReaction>
</comment>
<keyword evidence="2 10" id="KW-0328">Glycosyltransferase</keyword>
<comment type="function">
    <text evidence="10">Mannosylates Man(2)GlcNAc(2)-dolichol diphosphate and Man(1)GlcNAc(2)-dolichol diphosphate to form Man(3)GlcNAc(2)-dolichol diphosphate.</text>
</comment>
<comment type="pathway">
    <text evidence="1 10">Protein modification; protein glycosylation.</text>
</comment>
<dbReference type="AlphaFoldDB" id="A0A250X050"/>
<feature type="domain" description="Glycosyl transferase family 1" evidence="11">
    <location>
        <begin position="245"/>
        <end position="423"/>
    </location>
</feature>
<dbReference type="Pfam" id="PF13439">
    <property type="entry name" value="Glyco_transf_4"/>
    <property type="match status" value="1"/>
</dbReference>
<comment type="subcellular location">
    <subcellularLocation>
        <location evidence="10">Endoplasmic reticulum membrane</location>
        <topology evidence="10">Single-pass membrane protein</topology>
    </subcellularLocation>
</comment>
<dbReference type="GO" id="GO:0004378">
    <property type="term" value="F:GDP-Man:Man(1)GlcNAc(2)-PP-Dol alpha-1,3-mannosyltransferase activity"/>
    <property type="evidence" value="ECO:0007669"/>
    <property type="project" value="UniProtKB-UniRule"/>
</dbReference>
<evidence type="ECO:0000256" key="10">
    <source>
        <dbReference type="RuleBase" id="RU367136"/>
    </source>
</evidence>
<feature type="domain" description="Glycosyltransferase subfamily 4-like N-terminal" evidence="12">
    <location>
        <begin position="18"/>
        <end position="192"/>
    </location>
</feature>
<dbReference type="InterPro" id="IPR028098">
    <property type="entry name" value="Glyco_trans_4-like_N"/>
</dbReference>
<evidence type="ECO:0000256" key="4">
    <source>
        <dbReference type="ARBA" id="ARBA00022692"/>
    </source>
</evidence>
<gene>
    <name evidence="13" type="ORF">CEUSTIGMA_g3893.t1</name>
</gene>
<keyword evidence="4" id="KW-0812">Transmembrane</keyword>
<dbReference type="PANTHER" id="PTHR45918">
    <property type="entry name" value="ALPHA-1,3/1,6-MANNOSYLTRANSFERASE ALG2"/>
    <property type="match status" value="1"/>
</dbReference>
<dbReference type="STRING" id="1157962.A0A250X050"/>
<evidence type="ECO:0000256" key="1">
    <source>
        <dbReference type="ARBA" id="ARBA00004922"/>
    </source>
</evidence>
<dbReference type="Gene3D" id="3.40.50.2000">
    <property type="entry name" value="Glycogen Phosphorylase B"/>
    <property type="match status" value="2"/>
</dbReference>
<keyword evidence="14" id="KW-1185">Reference proteome</keyword>
<dbReference type="InterPro" id="IPR027054">
    <property type="entry name" value="ALG2"/>
</dbReference>
<organism evidence="13 14">
    <name type="scientific">Chlamydomonas eustigma</name>
    <dbReference type="NCBI Taxonomy" id="1157962"/>
    <lineage>
        <taxon>Eukaryota</taxon>
        <taxon>Viridiplantae</taxon>
        <taxon>Chlorophyta</taxon>
        <taxon>core chlorophytes</taxon>
        <taxon>Chlorophyceae</taxon>
        <taxon>CS clade</taxon>
        <taxon>Chlamydomonadales</taxon>
        <taxon>Chlamydomonadaceae</taxon>
        <taxon>Chlamydomonas</taxon>
    </lineage>
</organism>
<evidence type="ECO:0000259" key="12">
    <source>
        <dbReference type="Pfam" id="PF13439"/>
    </source>
</evidence>
<dbReference type="EC" id="2.4.1.257" evidence="10"/>
<dbReference type="EMBL" id="BEGY01000017">
    <property type="protein sequence ID" value="GAX76448.1"/>
    <property type="molecule type" value="Genomic_DNA"/>
</dbReference>
<evidence type="ECO:0000313" key="14">
    <source>
        <dbReference type="Proteomes" id="UP000232323"/>
    </source>
</evidence>
<dbReference type="InterPro" id="IPR001296">
    <property type="entry name" value="Glyco_trans_1"/>
</dbReference>
<evidence type="ECO:0000256" key="2">
    <source>
        <dbReference type="ARBA" id="ARBA00022676"/>
    </source>
</evidence>